<organism evidence="1">
    <name type="scientific">marine sediment metagenome</name>
    <dbReference type="NCBI Taxonomy" id="412755"/>
    <lineage>
        <taxon>unclassified sequences</taxon>
        <taxon>metagenomes</taxon>
        <taxon>ecological metagenomes</taxon>
    </lineage>
</organism>
<reference evidence="1" key="1">
    <citation type="journal article" date="2014" name="Front. Microbiol.">
        <title>High frequency of phylogenetically diverse reductive dehalogenase-homologous genes in deep subseafloor sedimentary metagenomes.</title>
        <authorList>
            <person name="Kawai M."/>
            <person name="Futagami T."/>
            <person name="Toyoda A."/>
            <person name="Takaki Y."/>
            <person name="Nishi S."/>
            <person name="Hori S."/>
            <person name="Arai W."/>
            <person name="Tsubouchi T."/>
            <person name="Morono Y."/>
            <person name="Uchiyama I."/>
            <person name="Ito T."/>
            <person name="Fujiyama A."/>
            <person name="Inagaki F."/>
            <person name="Takami H."/>
        </authorList>
    </citation>
    <scope>NUCLEOTIDE SEQUENCE</scope>
    <source>
        <strain evidence="1">Expedition CK06-06</strain>
    </source>
</reference>
<dbReference type="InterPro" id="IPR046348">
    <property type="entry name" value="SIS_dom_sf"/>
</dbReference>
<dbReference type="SUPFAM" id="SSF53697">
    <property type="entry name" value="SIS domain"/>
    <property type="match status" value="1"/>
</dbReference>
<sequence length="63" mass="6993">MFKQLDPENMLQCLHEMPRLCQQAWQMAMEFDLPPDYSRVNKVVILGVGGSAIGGDLVSSLAI</sequence>
<name>X1UAB6_9ZZZZ</name>
<dbReference type="AlphaFoldDB" id="X1UAB6"/>
<evidence type="ECO:0008006" key="2">
    <source>
        <dbReference type="Google" id="ProtNLM"/>
    </source>
</evidence>
<dbReference type="GO" id="GO:1901135">
    <property type="term" value="P:carbohydrate derivative metabolic process"/>
    <property type="evidence" value="ECO:0007669"/>
    <property type="project" value="InterPro"/>
</dbReference>
<dbReference type="EMBL" id="BARW01015935">
    <property type="protein sequence ID" value="GAJ00522.1"/>
    <property type="molecule type" value="Genomic_DNA"/>
</dbReference>
<gene>
    <name evidence="1" type="ORF">S12H4_27859</name>
</gene>
<accession>X1UAB6</accession>
<dbReference type="Gene3D" id="3.40.50.10490">
    <property type="entry name" value="Glucose-6-phosphate isomerase like protein, domain 1"/>
    <property type="match status" value="1"/>
</dbReference>
<comment type="caution">
    <text evidence="1">The sequence shown here is derived from an EMBL/GenBank/DDBJ whole genome shotgun (WGS) entry which is preliminary data.</text>
</comment>
<proteinExistence type="predicted"/>
<protein>
    <recommendedName>
        <fullName evidence="2">SIS domain-containing protein</fullName>
    </recommendedName>
</protein>
<dbReference type="GO" id="GO:0097367">
    <property type="term" value="F:carbohydrate derivative binding"/>
    <property type="evidence" value="ECO:0007669"/>
    <property type="project" value="InterPro"/>
</dbReference>
<evidence type="ECO:0000313" key="1">
    <source>
        <dbReference type="EMBL" id="GAJ00522.1"/>
    </source>
</evidence>